<dbReference type="STRING" id="150374.A0A0M9VSV2"/>
<evidence type="ECO:0000313" key="12">
    <source>
        <dbReference type="EMBL" id="KOS18115.1"/>
    </source>
</evidence>
<evidence type="ECO:0000256" key="6">
    <source>
        <dbReference type="PIRSR" id="PIRSR000137-1"/>
    </source>
</evidence>
<comment type="caution">
    <text evidence="12">The sequence shown here is derived from an EMBL/GenBank/DDBJ whole genome shotgun (WGS) entry which is preliminary data.</text>
</comment>
<dbReference type="InterPro" id="IPR036188">
    <property type="entry name" value="FAD/NAD-bd_sf"/>
</dbReference>
<evidence type="ECO:0000256" key="1">
    <source>
        <dbReference type="ARBA" id="ARBA00001974"/>
    </source>
</evidence>
<dbReference type="PANTHER" id="PTHR11552:SF201">
    <property type="entry name" value="GLUCOSE-METHANOL-CHOLINE OXIDOREDUCTASE N-TERMINAL DOMAIN-CONTAINING PROTEIN"/>
    <property type="match status" value="1"/>
</dbReference>
<reference evidence="12 13" key="1">
    <citation type="submission" date="2015-07" db="EMBL/GenBank/DDBJ databases">
        <title>The genome of the fungus Escovopsis weberi, a specialized disease agent of ant agriculture.</title>
        <authorList>
            <person name="de Man T.J."/>
            <person name="Stajich J.E."/>
            <person name="Kubicek C.P."/>
            <person name="Chenthamara K."/>
            <person name="Atanasova L."/>
            <person name="Druzhinina I.S."/>
            <person name="Birnbaum S."/>
            <person name="Barribeau S.M."/>
            <person name="Teiling C."/>
            <person name="Suen G."/>
            <person name="Currie C."/>
            <person name="Gerardo N.M."/>
        </authorList>
    </citation>
    <scope>NUCLEOTIDE SEQUENCE [LARGE SCALE GENOMIC DNA]</scope>
</reference>
<name>A0A0M9VSV2_ESCWE</name>
<keyword evidence="13" id="KW-1185">Reference proteome</keyword>
<dbReference type="InterPro" id="IPR000172">
    <property type="entry name" value="GMC_OxRdtase_N"/>
</dbReference>
<feature type="signal peptide" evidence="9">
    <location>
        <begin position="1"/>
        <end position="16"/>
    </location>
</feature>
<accession>A0A0M9VSV2</accession>
<dbReference type="GO" id="GO:0016614">
    <property type="term" value="F:oxidoreductase activity, acting on CH-OH group of donors"/>
    <property type="evidence" value="ECO:0007669"/>
    <property type="project" value="InterPro"/>
</dbReference>
<evidence type="ECO:0000256" key="5">
    <source>
        <dbReference type="ARBA" id="ARBA00023002"/>
    </source>
</evidence>
<feature type="domain" description="Glucose-methanol-choline oxidoreductase N-terminal" evidence="11">
    <location>
        <begin position="289"/>
        <end position="303"/>
    </location>
</feature>
<organism evidence="12 13">
    <name type="scientific">Escovopsis weberi</name>
    <dbReference type="NCBI Taxonomy" id="150374"/>
    <lineage>
        <taxon>Eukaryota</taxon>
        <taxon>Fungi</taxon>
        <taxon>Dikarya</taxon>
        <taxon>Ascomycota</taxon>
        <taxon>Pezizomycotina</taxon>
        <taxon>Sordariomycetes</taxon>
        <taxon>Hypocreomycetidae</taxon>
        <taxon>Hypocreales</taxon>
        <taxon>Hypocreaceae</taxon>
        <taxon>Escovopsis</taxon>
    </lineage>
</organism>
<feature type="domain" description="Glucose-methanol-choline oxidoreductase N-terminal" evidence="10">
    <location>
        <begin position="97"/>
        <end position="120"/>
    </location>
</feature>
<keyword evidence="4 7" id="KW-0274">FAD</keyword>
<dbReference type="AlphaFoldDB" id="A0A0M9VSV2"/>
<feature type="active site" description="Proton donor" evidence="6">
    <location>
        <position position="523"/>
    </location>
</feature>
<dbReference type="PROSITE" id="PS00623">
    <property type="entry name" value="GMC_OXRED_1"/>
    <property type="match status" value="1"/>
</dbReference>
<feature type="active site" description="Proton acceptor" evidence="6">
    <location>
        <position position="566"/>
    </location>
</feature>
<dbReference type="Pfam" id="PF05199">
    <property type="entry name" value="GMC_oxred_C"/>
    <property type="match status" value="1"/>
</dbReference>
<evidence type="ECO:0000256" key="3">
    <source>
        <dbReference type="ARBA" id="ARBA00022630"/>
    </source>
</evidence>
<dbReference type="EMBL" id="LGSR01000022">
    <property type="protein sequence ID" value="KOS18115.1"/>
    <property type="molecule type" value="Genomic_DNA"/>
</dbReference>
<dbReference type="PROSITE" id="PS00624">
    <property type="entry name" value="GMC_OXRED_2"/>
    <property type="match status" value="1"/>
</dbReference>
<dbReference type="PIRSF" id="PIRSF000137">
    <property type="entry name" value="Alcohol_oxidase"/>
    <property type="match status" value="1"/>
</dbReference>
<keyword evidence="5" id="KW-0560">Oxidoreductase</keyword>
<evidence type="ECO:0000256" key="9">
    <source>
        <dbReference type="SAM" id="SignalP"/>
    </source>
</evidence>
<dbReference type="GO" id="GO:0050660">
    <property type="term" value="F:flavin adenine dinucleotide binding"/>
    <property type="evidence" value="ECO:0007669"/>
    <property type="project" value="InterPro"/>
</dbReference>
<dbReference type="OrthoDB" id="269227at2759"/>
<dbReference type="InterPro" id="IPR027424">
    <property type="entry name" value="Glucose_Oxidase_domain_2"/>
</dbReference>
<dbReference type="Gene3D" id="4.10.450.10">
    <property type="entry name" value="Glucose Oxidase, domain 2"/>
    <property type="match status" value="1"/>
</dbReference>
<comment type="cofactor">
    <cofactor evidence="1 7">
        <name>FAD</name>
        <dbReference type="ChEBI" id="CHEBI:57692"/>
    </cofactor>
</comment>
<dbReference type="InterPro" id="IPR007867">
    <property type="entry name" value="GMC_OxRtase_C"/>
</dbReference>
<evidence type="ECO:0000256" key="7">
    <source>
        <dbReference type="PIRSR" id="PIRSR000137-2"/>
    </source>
</evidence>
<evidence type="ECO:0000313" key="13">
    <source>
        <dbReference type="Proteomes" id="UP000053831"/>
    </source>
</evidence>
<feature type="binding site" evidence="7">
    <location>
        <begin position="107"/>
        <end position="110"/>
    </location>
    <ligand>
        <name>FAD</name>
        <dbReference type="ChEBI" id="CHEBI:57692"/>
    </ligand>
</feature>
<dbReference type="Gene3D" id="3.50.50.60">
    <property type="entry name" value="FAD/NAD(P)-binding domain"/>
    <property type="match status" value="1"/>
</dbReference>
<comment type="similarity">
    <text evidence="2 8">Belongs to the GMC oxidoreductase family.</text>
</comment>
<evidence type="ECO:0000259" key="10">
    <source>
        <dbReference type="PROSITE" id="PS00623"/>
    </source>
</evidence>
<gene>
    <name evidence="12" type="ORF">ESCO_003296</name>
</gene>
<evidence type="ECO:0000256" key="4">
    <source>
        <dbReference type="ARBA" id="ARBA00022827"/>
    </source>
</evidence>
<proteinExistence type="inferred from homology"/>
<feature type="chain" id="PRO_5005839275" evidence="9">
    <location>
        <begin position="17"/>
        <end position="587"/>
    </location>
</feature>
<keyword evidence="9" id="KW-0732">Signal</keyword>
<dbReference type="SUPFAM" id="SSF51905">
    <property type="entry name" value="FAD/NAD(P)-binding domain"/>
    <property type="match status" value="1"/>
</dbReference>
<dbReference type="Pfam" id="PF00732">
    <property type="entry name" value="GMC_oxred_N"/>
    <property type="match status" value="1"/>
</dbReference>
<dbReference type="Gene3D" id="3.30.560.10">
    <property type="entry name" value="Glucose Oxidase, domain 3"/>
    <property type="match status" value="1"/>
</dbReference>
<dbReference type="PANTHER" id="PTHR11552">
    <property type="entry name" value="GLUCOSE-METHANOL-CHOLINE GMC OXIDOREDUCTASE"/>
    <property type="match status" value="1"/>
</dbReference>
<protein>
    <submittedName>
        <fullName evidence="12">Glucose oxidase</fullName>
    </submittedName>
</protein>
<evidence type="ECO:0000256" key="8">
    <source>
        <dbReference type="RuleBase" id="RU003968"/>
    </source>
</evidence>
<dbReference type="Proteomes" id="UP000053831">
    <property type="component" value="Unassembled WGS sequence"/>
</dbReference>
<feature type="binding site" evidence="7">
    <location>
        <position position="103"/>
    </location>
    <ligand>
        <name>FAD</name>
        <dbReference type="ChEBI" id="CHEBI:57692"/>
    </ligand>
</feature>
<dbReference type="InterPro" id="IPR012132">
    <property type="entry name" value="GMC_OxRdtase"/>
</dbReference>
<evidence type="ECO:0000256" key="2">
    <source>
        <dbReference type="ARBA" id="ARBA00010790"/>
    </source>
</evidence>
<evidence type="ECO:0000259" key="11">
    <source>
        <dbReference type="PROSITE" id="PS00624"/>
    </source>
</evidence>
<feature type="binding site" evidence="7">
    <location>
        <position position="248"/>
    </location>
    <ligand>
        <name>FAD</name>
        <dbReference type="ChEBI" id="CHEBI:57692"/>
    </ligand>
</feature>
<keyword evidence="3 8" id="KW-0285">Flavoprotein</keyword>
<dbReference type="SUPFAM" id="SSF54373">
    <property type="entry name" value="FAD-linked reductases, C-terminal domain"/>
    <property type="match status" value="1"/>
</dbReference>
<sequence>MKPLLLLAAAAASVRGESFDYLIAGAGTAGLVLANRLSARANVTVAVIEPGPDVSRDPAVQSASAFDFAHYNRSINWEWTSAGQPQLGGRALSYRAGRAIGGTSAVNGMVYIRGDKAQYDAWEELGNPGWNWASLFSHHKALETFTPPTPAQAAHGGSFEPRDHGRTGPLAAGFPLGLSNSTFHEAARATWRALGLEEIRDLNGGATRGFAIAPQTLERDVGTRASSARAYYEPVRGRANLKIIRGAVQRITWRRDRGGEAVASGFEYVDAQGGLVRVGARREVVLSASAFVSPLILESSGVGNPRILSSLGIATKVSLPGVGESMQDHQSVVSVYSLKRPLAGKLPFSTMVTALDLFGGGGPTASVAASTRAKLAQWAQQASAACGGAISAAAALRRFRVQHDLIFRRNATVAELFPTNAAGSSSVVAQYWTTMAFSWGSVHLSAAPGGVARPAIDPRTLAVGLDAEMLERVGRLSQRAYGTAPLGDLFADNTAPGYGVLPRNATDAQWAAFVRATATNGLHVVGTCAMLPRALGGVVDAAARVYGTRNVRVVDASIIPMQVSGHTMGPLYGVAEKAAAIIIAGDA</sequence>